<name>A0A1T2L2Z4_9GAMM</name>
<sequence>MKRFLLLLLLFPLMLSAASTQIEVIPLKYQSAENLLPQLKKFIDSPEQISGMGYQLILRATPERLNELKEVIKKLDLIPQQFVIIVRQGARQRMANSGDQKSIQFNSRDGRVTGNAQIRSYNTRNRSNTPTMQQLRLLEGHWGHILVGRSIPVGEQRVDQTPWGTSVQKRIRYQDVMTGFEVMARRSGSEGVTLTIAPQRQSMGSGGVIRKQELESHMSGRLGEWMEIGANLDEIERARGGTLYSTAARGWSQQRIEILVEAVR</sequence>
<dbReference type="AlphaFoldDB" id="A0A1T2L2Z4"/>
<comment type="caution">
    <text evidence="3">The sequence shown here is derived from an EMBL/GenBank/DDBJ whole genome shotgun (WGS) entry which is preliminary data.</text>
</comment>
<dbReference type="Pfam" id="PF03958">
    <property type="entry name" value="Secretin_N"/>
    <property type="match status" value="1"/>
</dbReference>
<feature type="domain" description="NolW-like" evidence="2">
    <location>
        <begin position="23"/>
        <end position="77"/>
    </location>
</feature>
<dbReference type="Proteomes" id="UP000191110">
    <property type="component" value="Unassembled WGS sequence"/>
</dbReference>
<protein>
    <recommendedName>
        <fullName evidence="2">NolW-like domain-containing protein</fullName>
    </recommendedName>
</protein>
<dbReference type="EMBL" id="MPRL01000051">
    <property type="protein sequence ID" value="OOZ39444.1"/>
    <property type="molecule type" value="Genomic_DNA"/>
</dbReference>
<dbReference type="Gene3D" id="3.30.1370.120">
    <property type="match status" value="1"/>
</dbReference>
<evidence type="ECO:0000313" key="4">
    <source>
        <dbReference type="Proteomes" id="UP000191110"/>
    </source>
</evidence>
<dbReference type="RefSeq" id="WP_078484239.1">
    <property type="nucleotide sequence ID" value="NZ_MPRL01000051.1"/>
</dbReference>
<evidence type="ECO:0000313" key="3">
    <source>
        <dbReference type="EMBL" id="OOZ39444.1"/>
    </source>
</evidence>
<keyword evidence="4" id="KW-1185">Reference proteome</keyword>
<keyword evidence="1" id="KW-0732">Signal</keyword>
<organism evidence="3 4">
    <name type="scientific">Solemya pervernicosa gill symbiont</name>
    <dbReference type="NCBI Taxonomy" id="642797"/>
    <lineage>
        <taxon>Bacteria</taxon>
        <taxon>Pseudomonadati</taxon>
        <taxon>Pseudomonadota</taxon>
        <taxon>Gammaproteobacteria</taxon>
        <taxon>sulfur-oxidizing symbionts</taxon>
    </lineage>
</organism>
<proteinExistence type="predicted"/>
<feature type="chain" id="PRO_5012775067" description="NolW-like domain-containing protein" evidence="1">
    <location>
        <begin position="18"/>
        <end position="264"/>
    </location>
</feature>
<dbReference type="OrthoDB" id="5608150at2"/>
<reference evidence="3 4" key="1">
    <citation type="submission" date="2016-11" db="EMBL/GenBank/DDBJ databases">
        <title>Mixed transmission modes and dynamic genome evolution in an obligate animal-bacterial symbiosis.</title>
        <authorList>
            <person name="Russell S.L."/>
            <person name="Corbett-Detig R.B."/>
            <person name="Cavanaugh C.M."/>
        </authorList>
    </citation>
    <scope>NUCLEOTIDE SEQUENCE [LARGE SCALE GENOMIC DNA]</scope>
    <source>
        <strain evidence="3">Sveles-Q1</strain>
    </source>
</reference>
<feature type="signal peptide" evidence="1">
    <location>
        <begin position="1"/>
        <end position="17"/>
    </location>
</feature>
<evidence type="ECO:0000256" key="1">
    <source>
        <dbReference type="SAM" id="SignalP"/>
    </source>
</evidence>
<evidence type="ECO:0000259" key="2">
    <source>
        <dbReference type="Pfam" id="PF03958"/>
    </source>
</evidence>
<dbReference type="InterPro" id="IPR038591">
    <property type="entry name" value="NolW-like_sf"/>
</dbReference>
<gene>
    <name evidence="3" type="ORF">BOW53_11565</name>
</gene>
<accession>A0A1T2L2Z4</accession>
<dbReference type="InterPro" id="IPR005644">
    <property type="entry name" value="NolW-like"/>
</dbReference>